<dbReference type="GO" id="GO:0016787">
    <property type="term" value="F:hydrolase activity"/>
    <property type="evidence" value="ECO:0007669"/>
    <property type="project" value="InterPro"/>
</dbReference>
<evidence type="ECO:0000313" key="3">
    <source>
        <dbReference type="Proteomes" id="UP000199331"/>
    </source>
</evidence>
<dbReference type="OrthoDB" id="9805710at2"/>
<dbReference type="RefSeq" id="WP_090477291.1">
    <property type="nucleotide sequence ID" value="NZ_FOWZ01000001.1"/>
</dbReference>
<dbReference type="AlphaFoldDB" id="A0A1I5L3I4"/>
<accession>A0A1I5L3I4</accession>
<protein>
    <submittedName>
        <fullName evidence="2">TIGR01244 family protein</fullName>
    </submittedName>
</protein>
<feature type="domain" description="Beta-lactamase hydrolase-like protein phosphatase-like" evidence="1">
    <location>
        <begin position="3"/>
        <end position="111"/>
    </location>
</feature>
<dbReference type="Gene3D" id="3.90.190.10">
    <property type="entry name" value="Protein tyrosine phosphatase superfamily"/>
    <property type="match status" value="1"/>
</dbReference>
<proteinExistence type="predicted"/>
<evidence type="ECO:0000259" key="1">
    <source>
        <dbReference type="Pfam" id="PF04273"/>
    </source>
</evidence>
<dbReference type="NCBIfam" id="TIGR01244">
    <property type="entry name" value="TIGR01244 family sulfur transferase"/>
    <property type="match status" value="1"/>
</dbReference>
<sequence length="146" mass="15156">MSDFRRITDTFYASPQIDPAQVGEAKEQGVTLIVNNRPDGEEAGQPEGAAIEAAAHEAGLDYVAIPVSSAGFSQPQVEALRDALGQAEGKVLGFCRSGTRSTFLWSLAQAANGTEPDTVAAAALSGGYDVSPIRPAMDALYANARG</sequence>
<dbReference type="InterPro" id="IPR029021">
    <property type="entry name" value="Prot-tyrosine_phosphatase-like"/>
</dbReference>
<reference evidence="3" key="1">
    <citation type="submission" date="2016-10" db="EMBL/GenBank/DDBJ databases">
        <authorList>
            <person name="Varghese N."/>
            <person name="Submissions S."/>
        </authorList>
    </citation>
    <scope>NUCLEOTIDE SEQUENCE [LARGE SCALE GENOMIC DNA]</scope>
    <source>
        <strain evidence="3">CGMCC 1.7715</strain>
    </source>
</reference>
<dbReference type="STRING" id="604088.SAMN04488060_0691"/>
<dbReference type="Proteomes" id="UP000199331">
    <property type="component" value="Unassembled WGS sequence"/>
</dbReference>
<dbReference type="InterPro" id="IPR005939">
    <property type="entry name" value="BLH_phosphatase-like"/>
</dbReference>
<dbReference type="EMBL" id="FOWZ01000001">
    <property type="protein sequence ID" value="SFO91426.1"/>
    <property type="molecule type" value="Genomic_DNA"/>
</dbReference>
<evidence type="ECO:0000313" key="2">
    <source>
        <dbReference type="EMBL" id="SFO91426.1"/>
    </source>
</evidence>
<organism evidence="2 3">
    <name type="scientific">Qipengyuania nanhaisediminis</name>
    <dbReference type="NCBI Taxonomy" id="604088"/>
    <lineage>
        <taxon>Bacteria</taxon>
        <taxon>Pseudomonadati</taxon>
        <taxon>Pseudomonadota</taxon>
        <taxon>Alphaproteobacteria</taxon>
        <taxon>Sphingomonadales</taxon>
        <taxon>Erythrobacteraceae</taxon>
        <taxon>Qipengyuania</taxon>
    </lineage>
</organism>
<keyword evidence="3" id="KW-1185">Reference proteome</keyword>
<dbReference type="SUPFAM" id="SSF52799">
    <property type="entry name" value="(Phosphotyrosine protein) phosphatases II"/>
    <property type="match status" value="1"/>
</dbReference>
<gene>
    <name evidence="2" type="ORF">SAMN04488060_0691</name>
</gene>
<name>A0A1I5L3I4_9SPHN</name>
<dbReference type="Pfam" id="PF04273">
    <property type="entry name" value="BLH_phosphatase"/>
    <property type="match status" value="1"/>
</dbReference>